<reference evidence="8 9" key="1">
    <citation type="journal article" date="2014" name="Gene">
        <title>A comparative genomic analysis of the alkalitolerant soil bacterium Bacillus lehensis G1.</title>
        <authorList>
            <person name="Noor Y.M."/>
            <person name="Samsulrizal N.H."/>
            <person name="Jema'on N.A."/>
            <person name="Low K.O."/>
            <person name="Ramli A.N."/>
            <person name="Alias N.I."/>
            <person name="Damis S.I."/>
            <person name="Fuzi S.F."/>
            <person name="Isa M.N."/>
            <person name="Murad A.M."/>
            <person name="Raih M.F."/>
            <person name="Bakar F.D."/>
            <person name="Najimudin N."/>
            <person name="Mahadi N.M."/>
            <person name="Illias R.M."/>
        </authorList>
    </citation>
    <scope>NUCLEOTIDE SEQUENCE [LARGE SCALE GENOMIC DNA]</scope>
    <source>
        <strain evidence="8 9">G1</strain>
    </source>
</reference>
<gene>
    <name evidence="8" type="ORF">BleG1_2986</name>
</gene>
<evidence type="ECO:0000256" key="5">
    <source>
        <dbReference type="ARBA" id="ARBA00022989"/>
    </source>
</evidence>
<dbReference type="STRING" id="1246626.BleG1_2986"/>
<dbReference type="PATRIC" id="fig|1246626.3.peg.2976"/>
<dbReference type="AlphaFoldDB" id="A0A060M0J9"/>
<feature type="transmembrane region" description="Helical" evidence="7">
    <location>
        <begin position="72"/>
        <end position="90"/>
    </location>
</feature>
<keyword evidence="5 7" id="KW-1133">Transmembrane helix</keyword>
<keyword evidence="3" id="KW-1003">Cell membrane</keyword>
<feature type="transmembrane region" description="Helical" evidence="7">
    <location>
        <begin position="102"/>
        <end position="125"/>
    </location>
</feature>
<dbReference type="HOGENOM" id="CLU_058421_3_2_9"/>
<dbReference type="OrthoDB" id="886570at2"/>
<evidence type="ECO:0000256" key="6">
    <source>
        <dbReference type="ARBA" id="ARBA00023136"/>
    </source>
</evidence>
<accession>A0A060M0J9</accession>
<protein>
    <submittedName>
        <fullName evidence="8">Oxidoreductase</fullName>
    </submittedName>
</protein>
<dbReference type="Pfam" id="PF07681">
    <property type="entry name" value="DoxX"/>
    <property type="match status" value="1"/>
</dbReference>
<dbReference type="InterPro" id="IPR032808">
    <property type="entry name" value="DoxX"/>
</dbReference>
<evidence type="ECO:0000256" key="3">
    <source>
        <dbReference type="ARBA" id="ARBA00022475"/>
    </source>
</evidence>
<dbReference type="GO" id="GO:0005886">
    <property type="term" value="C:plasma membrane"/>
    <property type="evidence" value="ECO:0007669"/>
    <property type="project" value="UniProtKB-SubCell"/>
</dbReference>
<dbReference type="eggNOG" id="COG2259">
    <property type="taxonomic scope" value="Bacteria"/>
</dbReference>
<organism evidence="8 9">
    <name type="scientific">Shouchella lehensis G1</name>
    <dbReference type="NCBI Taxonomy" id="1246626"/>
    <lineage>
        <taxon>Bacteria</taxon>
        <taxon>Bacillati</taxon>
        <taxon>Bacillota</taxon>
        <taxon>Bacilli</taxon>
        <taxon>Bacillales</taxon>
        <taxon>Bacillaceae</taxon>
        <taxon>Shouchella</taxon>
    </lineage>
</organism>
<sequence>MMKTEVGIAFVRLVVGVIFIAHGLDKFNGGIEGTVAFFESLSIPSPDLMAVVVALVEIVAGLALLLGLLTRLMSAILMIVMIGAVYMVKLDQGFIGGFEFDLLLFVVLLLFVINGSLFMALDGFLTKKKKRQRFGRR</sequence>
<keyword evidence="9" id="KW-1185">Reference proteome</keyword>
<keyword evidence="4 7" id="KW-0812">Transmembrane</keyword>
<dbReference type="RefSeq" id="WP_038482538.1">
    <property type="nucleotide sequence ID" value="NZ_CP003923.1"/>
</dbReference>
<dbReference type="EMBL" id="CP003923">
    <property type="protein sequence ID" value="AIC95550.1"/>
    <property type="molecule type" value="Genomic_DNA"/>
</dbReference>
<dbReference type="PANTHER" id="PTHR33452">
    <property type="entry name" value="OXIDOREDUCTASE CATD-RELATED"/>
    <property type="match status" value="1"/>
</dbReference>
<feature type="transmembrane region" description="Helical" evidence="7">
    <location>
        <begin position="47"/>
        <end position="65"/>
    </location>
</feature>
<proteinExistence type="inferred from homology"/>
<keyword evidence="6 7" id="KW-0472">Membrane</keyword>
<comment type="subcellular location">
    <subcellularLocation>
        <location evidence="1">Cell membrane</location>
        <topology evidence="1">Multi-pass membrane protein</topology>
    </subcellularLocation>
</comment>
<dbReference type="PANTHER" id="PTHR33452:SF1">
    <property type="entry name" value="INNER MEMBRANE PROTEIN YPHA-RELATED"/>
    <property type="match status" value="1"/>
</dbReference>
<comment type="similarity">
    <text evidence="2">Belongs to the DoxX family.</text>
</comment>
<evidence type="ECO:0000313" key="8">
    <source>
        <dbReference type="EMBL" id="AIC95550.1"/>
    </source>
</evidence>
<dbReference type="KEGG" id="ble:BleG1_2986"/>
<dbReference type="InterPro" id="IPR051907">
    <property type="entry name" value="DoxX-like_oxidoreductase"/>
</dbReference>
<dbReference type="Proteomes" id="UP000027142">
    <property type="component" value="Chromosome"/>
</dbReference>
<evidence type="ECO:0000256" key="7">
    <source>
        <dbReference type="SAM" id="Phobius"/>
    </source>
</evidence>
<name>A0A060M0J9_9BACI</name>
<evidence type="ECO:0000256" key="2">
    <source>
        <dbReference type="ARBA" id="ARBA00006679"/>
    </source>
</evidence>
<evidence type="ECO:0000313" key="9">
    <source>
        <dbReference type="Proteomes" id="UP000027142"/>
    </source>
</evidence>
<evidence type="ECO:0000256" key="1">
    <source>
        <dbReference type="ARBA" id="ARBA00004651"/>
    </source>
</evidence>
<evidence type="ECO:0000256" key="4">
    <source>
        <dbReference type="ARBA" id="ARBA00022692"/>
    </source>
</evidence>